<dbReference type="EMBL" id="CCXY01000160">
    <property type="protein sequence ID" value="CEG12524.1"/>
    <property type="molecule type" value="Genomic_DNA"/>
</dbReference>
<accession>A0A098EAH6</accession>
<protein>
    <submittedName>
        <fullName evidence="2">Uncharacterized protein</fullName>
    </submittedName>
</protein>
<keyword evidence="1" id="KW-0472">Membrane</keyword>
<reference evidence="2" key="1">
    <citation type="submission" date="2014-09" db="EMBL/GenBank/DDBJ databases">
        <authorList>
            <person name="Probst J Alexander"/>
        </authorList>
    </citation>
    <scope>NUCLEOTIDE SEQUENCE</scope>
</reference>
<evidence type="ECO:0000313" key="2">
    <source>
        <dbReference type="EMBL" id="CEG12524.1"/>
    </source>
</evidence>
<organism evidence="2">
    <name type="scientific">groundwater metagenome</name>
    <dbReference type="NCBI Taxonomy" id="717931"/>
    <lineage>
        <taxon>unclassified sequences</taxon>
        <taxon>metagenomes</taxon>
        <taxon>ecological metagenomes</taxon>
    </lineage>
</organism>
<keyword evidence="1" id="KW-1133">Transmembrane helix</keyword>
<feature type="transmembrane region" description="Helical" evidence="1">
    <location>
        <begin position="7"/>
        <end position="26"/>
    </location>
</feature>
<keyword evidence="1" id="KW-0812">Transmembrane</keyword>
<evidence type="ECO:0000256" key="1">
    <source>
        <dbReference type="SAM" id="Phobius"/>
    </source>
</evidence>
<name>A0A098EAH6_9ZZZZ</name>
<gene>
    <name evidence="2" type="ORF">MSIBF_A2420006</name>
</gene>
<sequence>MNPHTKKIITFIIFVFAITALLYAYYNDQKGNTLNSSTEEISGNENISLEVREYITNLEPNAFPHFRQGERVRYAITPTNIRSIEMKEYGITEYFVQSIERFNKTDCFLIVDNLTSYSNGLPQNNVLIKACVDKHGNVLYVDSKPAYSPYVCSNIYREGENASNTLTEYSFTGTFFFAPWMLSLTEKFRWKGDFDIPSFQYTLSKDKCETKEVMHNVKCDVSVEGIEIINNIKCFKVQANVKTTEKNDKNEADMTIFTGKIIFWIDVDKRIVIKERIYRENLLVAEITKIE</sequence>
<proteinExistence type="predicted"/>
<dbReference type="AlphaFoldDB" id="A0A098EAH6"/>